<evidence type="ECO:0000313" key="2">
    <source>
        <dbReference type="Proteomes" id="UP001222683"/>
    </source>
</evidence>
<protein>
    <submittedName>
        <fullName evidence="1">Phage tail protein</fullName>
    </submittedName>
</protein>
<proteinExistence type="predicted"/>
<accession>A0AAQ2XIV1</accession>
<dbReference type="RefSeq" id="WP_273744890.1">
    <property type="nucleotide sequence ID" value="NZ_CP117692.1"/>
</dbReference>
<dbReference type="EMBL" id="CP117692">
    <property type="protein sequence ID" value="WDC81759.1"/>
    <property type="molecule type" value="Genomic_DNA"/>
</dbReference>
<dbReference type="Proteomes" id="UP001222683">
    <property type="component" value="Chromosome"/>
</dbReference>
<gene>
    <name evidence="1" type="ORF">PSR59_08995</name>
</gene>
<evidence type="ECO:0000313" key="1">
    <source>
        <dbReference type="EMBL" id="WDC81759.1"/>
    </source>
</evidence>
<dbReference type="AlphaFoldDB" id="A0AAQ2XIV1"/>
<sequence length="735" mass="75384">MAIELGKAYVQIVPSAKGISGGITNQVVPAADEAGSTGGLHLGKRLAAVATAAIAAAGIGKAIAASIEEGGKLQQSIGGVETLFKSSAGMVKQYAQEAYRTTGVSANSYMENVTSFAASLVSSCGGNTKKAAKLANTAMTDMGDNANKMGTDMELVQETYQSLARGNYEMLDNLKLGYGGTKSEMERLMKDAEKLTGEHYTVGDFGDTVKAIHAVQEHLKITGTTAKEASTTLQGSFNSMKASFQDVLGNLSDGELDITPSLNALAKTTSTFFFGNFVPMLGRLISTLPSALSTFIQAAIPELKKGLQGMFSNLGIEIDFGSVSGSISKVQQALTPVINTIKTCINNLDFSGLKSLASAVLPAVQAGFETFASVALPAVSPLIKAVTSLWNACQPLLKTIAGALTPAFKILGAFLGGVFKGVLSTITFAVNAVKVAIQVLTPIVNGVVAAFKAFSPVLTALASFIGQLVGQFGGLGGAAKMMKNVVSTAWNGIKDGVKLAGEGVKGVVNGLKIAWNSLKSAGNALRSAVSGAWHGLGSVVSSVSGGVRGAVSGAKAAFSAFGRGVSNVSGGVKGVLGGVRSAFNGLRNINLWHAGAAIMNGLLSGLKSAWGSVKHFVRGIAGWIKKHKGPISYDKKLLIPAGNAIMSGLNGGLVSGFENVKSTVLGMGNTIADTLTCNPVAALATSRNVETGTAPVGTTPVVINLTLGSSDFQAFVDDISKAQGTKTQFQRAYKF</sequence>
<organism evidence="1 2">
    <name type="scientific">Ligilactobacillus ruminis</name>
    <dbReference type="NCBI Taxonomy" id="1623"/>
    <lineage>
        <taxon>Bacteria</taxon>
        <taxon>Bacillati</taxon>
        <taxon>Bacillota</taxon>
        <taxon>Bacilli</taxon>
        <taxon>Lactobacillales</taxon>
        <taxon>Lactobacillaceae</taxon>
        <taxon>Ligilactobacillus</taxon>
    </lineage>
</organism>
<reference evidence="1" key="1">
    <citation type="submission" date="2023-02" db="EMBL/GenBank/DDBJ databases">
        <title>Complete genome sequence of Lactobacillus ruminis CACC888 isolated from Pig feces.</title>
        <authorList>
            <person name="Park S."/>
            <person name="Park M.A."/>
            <person name="Kim D.-H."/>
            <person name="Kim Y."/>
        </authorList>
    </citation>
    <scope>NUCLEOTIDE SEQUENCE</scope>
    <source>
        <strain evidence="1">CACC888</strain>
    </source>
</reference>
<name>A0AAQ2XIV1_9LACO</name>